<evidence type="ECO:0000313" key="2">
    <source>
        <dbReference type="EMBL" id="BCI62347.1"/>
    </source>
</evidence>
<dbReference type="Proteomes" id="UP000594042">
    <property type="component" value="Chromosome"/>
</dbReference>
<dbReference type="EMBL" id="AP023322">
    <property type="protein sequence ID" value="BCI62347.1"/>
    <property type="molecule type" value="Genomic_DNA"/>
</dbReference>
<dbReference type="PANTHER" id="PTHR35535:SF1">
    <property type="entry name" value="HEAT SHOCK PROTEIN HSLJ"/>
    <property type="match status" value="1"/>
</dbReference>
<protein>
    <recommendedName>
        <fullName evidence="1">DUF306 domain-containing protein</fullName>
    </recommendedName>
</protein>
<evidence type="ECO:0000313" key="3">
    <source>
        <dbReference type="Proteomes" id="UP000594042"/>
    </source>
</evidence>
<dbReference type="RefSeq" id="WP_021930328.1">
    <property type="nucleotide sequence ID" value="NZ_AP023322.1"/>
</dbReference>
<accession>A0A7G1HXS8</accession>
<dbReference type="PANTHER" id="PTHR35535">
    <property type="entry name" value="HEAT SHOCK PROTEIN HSLJ"/>
    <property type="match status" value="1"/>
</dbReference>
<dbReference type="InterPro" id="IPR005184">
    <property type="entry name" value="DUF306_Meta_HslJ"/>
</dbReference>
<sequence>MKQFISLFILFTILFPSCKSVQTPSITGKWEVTIFISNNDTLKLPSSPATILLTDTGTIYGSGSCNRYFGTYTFKGKNKIDIVPTGRTQMFCPEILFEDTFIKALEDIDNYSIQDSVLVLSNKSKDIILKLSHFQDKIIGVSNDSHGCNTAAGYTWSEIRNECIRVFEDGIRVNPVNDPQATTSAFIIFSIDSLKAEIFLPDQDERPILSRRILPNGKYAWNMEDDDTYNIRFTENQWVIEKRGRILYSTKR</sequence>
<dbReference type="InterPro" id="IPR053147">
    <property type="entry name" value="Hsp_HslJ-like"/>
</dbReference>
<dbReference type="KEGG" id="copr:Cop2CBH44_07000"/>
<feature type="domain" description="DUF306" evidence="1">
    <location>
        <begin position="28"/>
        <end position="129"/>
    </location>
</feature>
<dbReference type="Gene3D" id="2.40.128.270">
    <property type="match status" value="1"/>
</dbReference>
<evidence type="ECO:0000259" key="1">
    <source>
        <dbReference type="Pfam" id="PF03724"/>
    </source>
</evidence>
<dbReference type="AlphaFoldDB" id="A0A7G1HXS8"/>
<gene>
    <name evidence="2" type="ORF">Cop2CBH44_07000</name>
</gene>
<dbReference type="InterPro" id="IPR038670">
    <property type="entry name" value="HslJ-like_sf"/>
</dbReference>
<name>A0A7G1HXS8_9BACT</name>
<dbReference type="Pfam" id="PF03724">
    <property type="entry name" value="META"/>
    <property type="match status" value="1"/>
</dbReference>
<organism evidence="2 3">
    <name type="scientific">Coprobacter secundus subsp. similis</name>
    <dbReference type="NCBI Taxonomy" id="2751153"/>
    <lineage>
        <taxon>Bacteria</taxon>
        <taxon>Pseudomonadati</taxon>
        <taxon>Bacteroidota</taxon>
        <taxon>Bacteroidia</taxon>
        <taxon>Bacteroidales</taxon>
        <taxon>Barnesiellaceae</taxon>
        <taxon>Coprobacter</taxon>
    </lineage>
</organism>
<proteinExistence type="predicted"/>
<reference evidence="3" key="1">
    <citation type="submission" date="2020-07" db="EMBL/GenBank/DDBJ databases">
        <title>Complete genome sequencing of Coprobacter sp. strain 2CBH44.</title>
        <authorList>
            <person name="Sakamoto M."/>
            <person name="Murakami T."/>
            <person name="Mori H."/>
        </authorList>
    </citation>
    <scope>NUCLEOTIDE SEQUENCE [LARGE SCALE GENOMIC DNA]</scope>
    <source>
        <strain evidence="3">2CBH44</strain>
    </source>
</reference>
<keyword evidence="3" id="KW-1185">Reference proteome</keyword>